<name>A0ABR1JUA7_9AGAR</name>
<evidence type="ECO:0008006" key="3">
    <source>
        <dbReference type="Google" id="ProtNLM"/>
    </source>
</evidence>
<accession>A0ABR1JUA7</accession>
<comment type="caution">
    <text evidence="1">The sequence shown here is derived from an EMBL/GenBank/DDBJ whole genome shotgun (WGS) entry which is preliminary data.</text>
</comment>
<proteinExistence type="predicted"/>
<evidence type="ECO:0000313" key="1">
    <source>
        <dbReference type="EMBL" id="KAK7466132.1"/>
    </source>
</evidence>
<dbReference type="Proteomes" id="UP001498398">
    <property type="component" value="Unassembled WGS sequence"/>
</dbReference>
<sequence>MTVKLDDIMESESYIFDIPSYPSVTTLCPPVYCPYAASGEQSLLASPLGQPQPSGTYKKKSGSITLILTGQDECAHLPSYGRQGTVNGIIGIENRQEITEVHVKLTGKMNLVVADRGAQTIQLFKDSRLLWTHDPTSRADPQCPSEIPFSFTFPLSFKDAGTNNSIPLPPSLNRHYPGYLIALIEYSLKTRVVKKRSPILWRFAKVKTITIPIDYSPRTRPPYAINPDSDFMNDLKVAPEEWYQMISSIKSSRQDILPAVDCHLFVPSLRIHCLRDRIPVHINLTGPLQSLREFVTQPGKDIEPIHLHILRQLLVKVKNEIKLVRNTIIGEGCVREVPPREDDLERSTCKEGALNWKGELRIPSAIALGGFDAGSLAVKDFIILQVKPVSRGSFMQFYEASVKIKLVTDFAGADT</sequence>
<dbReference type="EMBL" id="JBANRG010000005">
    <property type="protein sequence ID" value="KAK7466132.1"/>
    <property type="molecule type" value="Genomic_DNA"/>
</dbReference>
<keyword evidence="2" id="KW-1185">Reference proteome</keyword>
<organism evidence="1 2">
    <name type="scientific">Marasmiellus scandens</name>
    <dbReference type="NCBI Taxonomy" id="2682957"/>
    <lineage>
        <taxon>Eukaryota</taxon>
        <taxon>Fungi</taxon>
        <taxon>Dikarya</taxon>
        <taxon>Basidiomycota</taxon>
        <taxon>Agaricomycotina</taxon>
        <taxon>Agaricomycetes</taxon>
        <taxon>Agaricomycetidae</taxon>
        <taxon>Agaricales</taxon>
        <taxon>Marasmiineae</taxon>
        <taxon>Omphalotaceae</taxon>
        <taxon>Marasmiellus</taxon>
    </lineage>
</organism>
<evidence type="ECO:0000313" key="2">
    <source>
        <dbReference type="Proteomes" id="UP001498398"/>
    </source>
</evidence>
<reference evidence="1 2" key="1">
    <citation type="submission" date="2024-01" db="EMBL/GenBank/DDBJ databases">
        <title>A draft genome for the cacao thread blight pathogen Marasmiellus scandens.</title>
        <authorList>
            <person name="Baruah I.K."/>
            <person name="Leung J."/>
            <person name="Bukari Y."/>
            <person name="Amoako-Attah I."/>
            <person name="Meinhardt L.W."/>
            <person name="Bailey B.A."/>
            <person name="Cohen S.P."/>
        </authorList>
    </citation>
    <scope>NUCLEOTIDE SEQUENCE [LARGE SCALE GENOMIC DNA]</scope>
    <source>
        <strain evidence="1 2">GH-19</strain>
    </source>
</reference>
<protein>
    <recommendedName>
        <fullName evidence="3">Arrestin-like N-terminal domain-containing protein</fullName>
    </recommendedName>
</protein>
<gene>
    <name evidence="1" type="ORF">VKT23_004857</name>
</gene>